<evidence type="ECO:0000313" key="17">
    <source>
        <dbReference type="EMBL" id="KAK4810307.1"/>
    </source>
</evidence>
<dbReference type="Pfam" id="PF00001">
    <property type="entry name" value="7tm_1"/>
    <property type="match status" value="1"/>
</dbReference>
<evidence type="ECO:0000256" key="6">
    <source>
        <dbReference type="ARBA" id="ARBA00023136"/>
    </source>
</evidence>
<dbReference type="AlphaFoldDB" id="A0AAN7N827"/>
<evidence type="ECO:0000256" key="14">
    <source>
        <dbReference type="SAM" id="Phobius"/>
    </source>
</evidence>
<evidence type="ECO:0000256" key="1">
    <source>
        <dbReference type="ARBA" id="ARBA00004651"/>
    </source>
</evidence>
<proteinExistence type="predicted"/>
<dbReference type="GO" id="GO:0007200">
    <property type="term" value="P:phospholipase C-activating G protein-coupled receptor signaling pathway"/>
    <property type="evidence" value="ECO:0007669"/>
    <property type="project" value="TreeGrafter"/>
</dbReference>
<dbReference type="PRINTS" id="PR01157">
    <property type="entry name" value="P2YPURNOCPTR"/>
</dbReference>
<keyword evidence="10" id="KW-0807">Transducer</keyword>
<evidence type="ECO:0000256" key="9">
    <source>
        <dbReference type="ARBA" id="ARBA00023180"/>
    </source>
</evidence>
<keyword evidence="6 14" id="KW-0472">Membrane</keyword>
<feature type="signal peptide" evidence="15">
    <location>
        <begin position="1"/>
        <end position="31"/>
    </location>
</feature>
<feature type="region of interest" description="Disordered" evidence="13">
    <location>
        <begin position="39"/>
        <end position="70"/>
    </location>
</feature>
<dbReference type="GO" id="GO:0005886">
    <property type="term" value="C:plasma membrane"/>
    <property type="evidence" value="ECO:0007669"/>
    <property type="project" value="UniProtKB-SubCell"/>
</dbReference>
<feature type="transmembrane region" description="Helical" evidence="14">
    <location>
        <begin position="398"/>
        <end position="415"/>
    </location>
</feature>
<evidence type="ECO:0000256" key="2">
    <source>
        <dbReference type="ARBA" id="ARBA00022475"/>
    </source>
</evidence>
<dbReference type="InterPro" id="IPR000276">
    <property type="entry name" value="GPCR_Rhodpsn"/>
</dbReference>
<keyword evidence="15" id="KW-0732">Signal</keyword>
<dbReference type="GO" id="GO:0035025">
    <property type="term" value="P:positive regulation of Rho protein signal transduction"/>
    <property type="evidence" value="ECO:0007669"/>
    <property type="project" value="TreeGrafter"/>
</dbReference>
<comment type="subcellular location">
    <subcellularLocation>
        <location evidence="1">Cell membrane</location>
        <topology evidence="1">Multi-pass membrane protein</topology>
    </subcellularLocation>
</comment>
<evidence type="ECO:0000259" key="16">
    <source>
        <dbReference type="PROSITE" id="PS50262"/>
    </source>
</evidence>
<feature type="transmembrane region" description="Helical" evidence="14">
    <location>
        <begin position="436"/>
        <end position="459"/>
    </location>
</feature>
<evidence type="ECO:0000256" key="15">
    <source>
        <dbReference type="SAM" id="SignalP"/>
    </source>
</evidence>
<sequence length="533" mass="60043">MSFRSLCTCKQGWCGAAGTLHFLLTARLHLAGLLPEKCPEEHQKGEREASNVASQIGGGQAMGQMHLSPSLPAPFEPSSLLMGTFRPCDRSKAVVSWDGGSWGHPTTEQSILSQSCLGARVTGRELQTGGTKPAWEKSQNRIGWKRPLRSSNPTVFHTAYPHHAREGGSMRSTDRVRRRATRTMPKGQLNRAGMTYPPYTTTDVSSSPVMTQSNQTCSSHNITFKNSLYATTYTIIFIPGLLANSAALWVLCRFISKKNKAVIFMINLAVADLAHVLSLPLRIYYYINSTWPFGTYLCLLCFYLKYLNMYASICFLTCISIQRYFFLYQPFKAKDWKRRYDVAISTVVWLFVGVACLPFPIMRSYGLAKNNSTCFADLQVRQIDSKVATVLMTGTAELFGFIGPLIIILFCTWKTKDSLRGFQIPLQNSSERQKALRMVSMCAIVFCVCFAPYHINFFFYMLVKENVITDCFLSTITLYTQPFCLSLASLDCCLDPILYFFMTSEFQDQISRHSSMVIRSRLMSKESASSIKE</sequence>
<dbReference type="EMBL" id="JAUNZN010000019">
    <property type="protein sequence ID" value="KAK4810307.1"/>
    <property type="molecule type" value="Genomic_DNA"/>
</dbReference>
<keyword evidence="3 14" id="KW-0812">Transmembrane</keyword>
<keyword evidence="8" id="KW-0675">Receptor</keyword>
<dbReference type="PRINTS" id="PR00237">
    <property type="entry name" value="GPCRRHODOPSN"/>
</dbReference>
<feature type="transmembrane region" description="Helical" evidence="14">
    <location>
        <begin position="340"/>
        <end position="361"/>
    </location>
</feature>
<dbReference type="Gene3D" id="1.20.1070.10">
    <property type="entry name" value="Rhodopsin 7-helix transmembrane proteins"/>
    <property type="match status" value="1"/>
</dbReference>
<evidence type="ECO:0000256" key="10">
    <source>
        <dbReference type="ARBA" id="ARBA00023224"/>
    </source>
</evidence>
<evidence type="ECO:0000256" key="5">
    <source>
        <dbReference type="ARBA" id="ARBA00023040"/>
    </source>
</evidence>
<protein>
    <recommendedName>
        <fullName evidence="12">Putative P2Y purinoceptor 10</fullName>
    </recommendedName>
</protein>
<keyword evidence="18" id="KW-1185">Reference proteome</keyword>
<feature type="chain" id="PRO_5042850497" description="Putative P2Y purinoceptor 10" evidence="15">
    <location>
        <begin position="32"/>
        <end position="533"/>
    </location>
</feature>
<dbReference type="GO" id="GO:0004930">
    <property type="term" value="F:G protein-coupled receptor activity"/>
    <property type="evidence" value="ECO:0007669"/>
    <property type="project" value="UniProtKB-KW"/>
</dbReference>
<reference evidence="17 18" key="1">
    <citation type="journal article" date="2023" name="J. Hered.">
        <title>Chromosome-level genome of the wood stork (Mycteria americana) provides insight into avian chromosome evolution.</title>
        <authorList>
            <person name="Flamio R. Jr."/>
            <person name="Ramstad K.M."/>
        </authorList>
    </citation>
    <scope>NUCLEOTIDE SEQUENCE [LARGE SCALE GENOMIC DNA]</scope>
    <source>
        <strain evidence="17">JAX WOST 10</strain>
    </source>
</reference>
<evidence type="ECO:0000256" key="8">
    <source>
        <dbReference type="ARBA" id="ARBA00023170"/>
    </source>
</evidence>
<evidence type="ECO:0000256" key="7">
    <source>
        <dbReference type="ARBA" id="ARBA00023157"/>
    </source>
</evidence>
<keyword evidence="4 14" id="KW-1133">Transmembrane helix</keyword>
<dbReference type="FunFam" id="1.20.1070.10:FF:000146">
    <property type="entry name" value="putative P2Y purinoceptor 10 isoform X1"/>
    <property type="match status" value="1"/>
</dbReference>
<feature type="transmembrane region" description="Helical" evidence="14">
    <location>
        <begin position="307"/>
        <end position="328"/>
    </location>
</feature>
<keyword evidence="2" id="KW-1003">Cell membrane</keyword>
<feature type="compositionally biased region" description="Basic and acidic residues" evidence="13">
    <location>
        <begin position="39"/>
        <end position="49"/>
    </location>
</feature>
<feature type="transmembrane region" description="Helical" evidence="14">
    <location>
        <begin position="228"/>
        <end position="251"/>
    </location>
</feature>
<dbReference type="PROSITE" id="PS50262">
    <property type="entry name" value="G_PROTEIN_RECEP_F1_2"/>
    <property type="match status" value="1"/>
</dbReference>
<dbReference type="PANTHER" id="PTHR24232">
    <property type="entry name" value="G-PROTEIN COUPLED RECEPTOR"/>
    <property type="match status" value="1"/>
</dbReference>
<keyword evidence="9" id="KW-0325">Glycoprotein</keyword>
<accession>A0AAN7N827</accession>
<feature type="domain" description="G-protein coupled receptors family 1 profile" evidence="16">
    <location>
        <begin position="243"/>
        <end position="499"/>
    </location>
</feature>
<dbReference type="InterPro" id="IPR017452">
    <property type="entry name" value="GPCR_Rhodpsn_7TM"/>
</dbReference>
<feature type="transmembrane region" description="Helical" evidence="14">
    <location>
        <begin position="263"/>
        <end position="287"/>
    </location>
</feature>
<comment type="caution">
    <text evidence="17">The sequence shown here is derived from an EMBL/GenBank/DDBJ whole genome shotgun (WGS) entry which is preliminary data.</text>
</comment>
<dbReference type="Proteomes" id="UP001333110">
    <property type="component" value="Unassembled WGS sequence"/>
</dbReference>
<gene>
    <name evidence="17" type="ORF">QYF61_017354</name>
</gene>
<dbReference type="SUPFAM" id="SSF81321">
    <property type="entry name" value="Family A G protein-coupled receptor-like"/>
    <property type="match status" value="1"/>
</dbReference>
<evidence type="ECO:0000256" key="3">
    <source>
        <dbReference type="ARBA" id="ARBA00022692"/>
    </source>
</evidence>
<organism evidence="17 18">
    <name type="scientific">Mycteria americana</name>
    <name type="common">Wood stork</name>
    <dbReference type="NCBI Taxonomy" id="33587"/>
    <lineage>
        <taxon>Eukaryota</taxon>
        <taxon>Metazoa</taxon>
        <taxon>Chordata</taxon>
        <taxon>Craniata</taxon>
        <taxon>Vertebrata</taxon>
        <taxon>Euteleostomi</taxon>
        <taxon>Archelosauria</taxon>
        <taxon>Archosauria</taxon>
        <taxon>Dinosauria</taxon>
        <taxon>Saurischia</taxon>
        <taxon>Theropoda</taxon>
        <taxon>Coelurosauria</taxon>
        <taxon>Aves</taxon>
        <taxon>Neognathae</taxon>
        <taxon>Neoaves</taxon>
        <taxon>Aequornithes</taxon>
        <taxon>Ciconiiformes</taxon>
        <taxon>Ciconiidae</taxon>
        <taxon>Mycteria</taxon>
    </lineage>
</organism>
<keyword evidence="5" id="KW-0297">G-protein coupled receptor</keyword>
<comment type="function">
    <text evidence="11">Putative receptor for purines coupled to G-proteins.</text>
</comment>
<name>A0AAN7N827_MYCAM</name>
<dbReference type="PANTHER" id="PTHR24232:SF6">
    <property type="entry name" value="PURINERGIC RECEPTOR P2Y, G-PROTEIN COUPLED 10B"/>
    <property type="match status" value="1"/>
</dbReference>
<evidence type="ECO:0000256" key="4">
    <source>
        <dbReference type="ARBA" id="ARBA00022989"/>
    </source>
</evidence>
<keyword evidence="7" id="KW-1015">Disulfide bond</keyword>
<evidence type="ECO:0000256" key="11">
    <source>
        <dbReference type="ARBA" id="ARBA00056731"/>
    </source>
</evidence>
<evidence type="ECO:0000256" key="12">
    <source>
        <dbReference type="ARBA" id="ARBA00073510"/>
    </source>
</evidence>
<evidence type="ECO:0000313" key="18">
    <source>
        <dbReference type="Proteomes" id="UP001333110"/>
    </source>
</evidence>
<evidence type="ECO:0000256" key="13">
    <source>
        <dbReference type="SAM" id="MobiDB-lite"/>
    </source>
</evidence>